<keyword evidence="2" id="KW-0964">Secreted</keyword>
<keyword evidence="4" id="KW-0732">Signal</keyword>
<dbReference type="Gene3D" id="2.10.60.10">
    <property type="entry name" value="CD59"/>
    <property type="match status" value="2"/>
</dbReference>
<comment type="subcellular location">
    <subcellularLocation>
        <location evidence="1">Secreted</location>
    </subcellularLocation>
</comment>
<dbReference type="SUPFAM" id="SSF57302">
    <property type="entry name" value="Snake toxin-like"/>
    <property type="match status" value="2"/>
</dbReference>
<proteinExistence type="predicted"/>
<name>A0A669DKA7_ORENI</name>
<keyword evidence="3" id="KW-0472">Membrane</keyword>
<feature type="domain" description="UPAR/Ly6" evidence="5">
    <location>
        <begin position="114"/>
        <end position="193"/>
    </location>
</feature>
<reference evidence="6" key="2">
    <citation type="submission" date="2025-08" db="UniProtKB">
        <authorList>
            <consortium name="Ensembl"/>
        </authorList>
    </citation>
    <scope>IDENTIFICATION</scope>
</reference>
<dbReference type="PANTHER" id="PTHR20914:SF26">
    <property type="entry name" value="PHOSPHOLIPASE A2 INHIBITOR CNF-LIKE"/>
    <property type="match status" value="1"/>
</dbReference>
<keyword evidence="3" id="KW-0812">Transmembrane</keyword>
<dbReference type="SMART" id="SM00134">
    <property type="entry name" value="LU"/>
    <property type="match status" value="2"/>
</dbReference>
<dbReference type="InterPro" id="IPR016054">
    <property type="entry name" value="LY6_UPA_recep-like"/>
</dbReference>
<feature type="chain" id="PRO_5025339267" evidence="4">
    <location>
        <begin position="19"/>
        <end position="220"/>
    </location>
</feature>
<evidence type="ECO:0000313" key="7">
    <source>
        <dbReference type="Proteomes" id="UP000005207"/>
    </source>
</evidence>
<dbReference type="Proteomes" id="UP000005207">
    <property type="component" value="Linkage group LG11"/>
</dbReference>
<gene>
    <name evidence="6" type="primary">LOC102082081</name>
</gene>
<evidence type="ECO:0000256" key="3">
    <source>
        <dbReference type="SAM" id="Phobius"/>
    </source>
</evidence>
<feature type="transmembrane region" description="Helical" evidence="3">
    <location>
        <begin position="198"/>
        <end position="218"/>
    </location>
</feature>
<evidence type="ECO:0000256" key="4">
    <source>
        <dbReference type="SAM" id="SignalP"/>
    </source>
</evidence>
<dbReference type="AlphaFoldDB" id="A0A669DKA7"/>
<accession>A0A669DKA7</accession>
<evidence type="ECO:0000256" key="1">
    <source>
        <dbReference type="ARBA" id="ARBA00004613"/>
    </source>
</evidence>
<feature type="signal peptide" evidence="4">
    <location>
        <begin position="1"/>
        <end position="18"/>
    </location>
</feature>
<dbReference type="PANTHER" id="PTHR20914">
    <property type="entry name" value="LY6/PLAUR DOMAIN-CONTAINING PROTEIN 8"/>
    <property type="match status" value="1"/>
</dbReference>
<dbReference type="Pfam" id="PF00021">
    <property type="entry name" value="UPAR_LY6"/>
    <property type="match status" value="2"/>
</dbReference>
<dbReference type="GO" id="GO:0005576">
    <property type="term" value="C:extracellular region"/>
    <property type="evidence" value="ECO:0007669"/>
    <property type="project" value="UniProtKB-SubCell"/>
</dbReference>
<evidence type="ECO:0000259" key="5">
    <source>
        <dbReference type="SMART" id="SM00134"/>
    </source>
</evidence>
<dbReference type="Ensembl" id="ENSONIT00000061496.1">
    <property type="protein sequence ID" value="ENSONIP00000058871.1"/>
    <property type="gene ID" value="ENSONIG00000034085.1"/>
</dbReference>
<sequence>MHILALILGTVLLPAACALQCYECIPGLSLNCTETTKECPSNTQCGSFRIISYAGGTDLTDVKMKMCALAEECSEASVNLGVAQAVITSKCCTSDLCNTQDAPGGTIPSPNGKKCYQCDGIDCTKTLTCNGNEDHCISVAEGETTKVKGCTSKMICSNTKIAQISAIIGAEISCCQGDLCNSPSTAVTTTSQPSSTTASTTTSLMLLLFVTLLISLVLSS</sequence>
<keyword evidence="7" id="KW-1185">Reference proteome</keyword>
<reference evidence="7" key="1">
    <citation type="submission" date="2012-01" db="EMBL/GenBank/DDBJ databases">
        <title>The Genome Sequence of Oreochromis niloticus (Nile Tilapia).</title>
        <authorList>
            <consortium name="Broad Institute Genome Assembly Team"/>
            <consortium name="Broad Institute Sequencing Platform"/>
            <person name="Di Palma F."/>
            <person name="Johnson J."/>
            <person name="Lander E.S."/>
            <person name="Lindblad-Toh K."/>
        </authorList>
    </citation>
    <scope>NUCLEOTIDE SEQUENCE [LARGE SCALE GENOMIC DNA]</scope>
</reference>
<evidence type="ECO:0000256" key="2">
    <source>
        <dbReference type="ARBA" id="ARBA00022525"/>
    </source>
</evidence>
<dbReference type="InterPro" id="IPR050918">
    <property type="entry name" value="CNF-like_PLA2_Inhibitor"/>
</dbReference>
<protein>
    <submittedName>
        <fullName evidence="6">Urokinase plasminogen activator surface receptor</fullName>
    </submittedName>
</protein>
<keyword evidence="3" id="KW-1133">Transmembrane helix</keyword>
<evidence type="ECO:0000313" key="6">
    <source>
        <dbReference type="Ensembl" id="ENSONIP00000058871.1"/>
    </source>
</evidence>
<reference evidence="6" key="3">
    <citation type="submission" date="2025-09" db="UniProtKB">
        <authorList>
            <consortium name="Ensembl"/>
        </authorList>
    </citation>
    <scope>IDENTIFICATION</scope>
</reference>
<dbReference type="InterPro" id="IPR045860">
    <property type="entry name" value="Snake_toxin-like_sf"/>
</dbReference>
<organism evidence="6 7">
    <name type="scientific">Oreochromis niloticus</name>
    <name type="common">Nile tilapia</name>
    <name type="synonym">Tilapia nilotica</name>
    <dbReference type="NCBI Taxonomy" id="8128"/>
    <lineage>
        <taxon>Eukaryota</taxon>
        <taxon>Metazoa</taxon>
        <taxon>Chordata</taxon>
        <taxon>Craniata</taxon>
        <taxon>Vertebrata</taxon>
        <taxon>Euteleostomi</taxon>
        <taxon>Actinopterygii</taxon>
        <taxon>Neopterygii</taxon>
        <taxon>Teleostei</taxon>
        <taxon>Neoteleostei</taxon>
        <taxon>Acanthomorphata</taxon>
        <taxon>Ovalentaria</taxon>
        <taxon>Cichlomorphae</taxon>
        <taxon>Cichliformes</taxon>
        <taxon>Cichlidae</taxon>
        <taxon>African cichlids</taxon>
        <taxon>Pseudocrenilabrinae</taxon>
        <taxon>Oreochromini</taxon>
        <taxon>Oreochromis</taxon>
    </lineage>
</organism>
<feature type="domain" description="UPAR/Ly6" evidence="5">
    <location>
        <begin position="19"/>
        <end position="108"/>
    </location>
</feature>
<dbReference type="GeneTree" id="ENSGT00940000163304"/>